<sequence>MPLQRTIRLQLRRLHDIAASNPVSPELRGWRWDSPPVKPKAYLGLGVSEVAYRYCPTYRDLYLRRRGVRPEITAQVEAGSYIHEAFHRAARGVRGLLMRGYPPWRAAYILLSSSRETGLSGAALELYRQLVVMWTGEAAASQLEGREWGVGWLPWLSEYLVDGSAIGLSSRLRVDGLAEAGVVVEIKYGWTGDRHMVGLAGYALALESQLEVPIDYGILVSVRNGREGLRVSSRPVYIDDVLRTEFIDARDEAIEVLLSGGDPGMPRECPSSCLFYSHCRGGGR</sequence>
<gene>
    <name evidence="1" type="ORF">apy_14760</name>
</gene>
<dbReference type="RefSeq" id="WP_165488013.1">
    <property type="nucleotide sequence ID" value="NZ_BDMD01000095.1"/>
</dbReference>
<organism evidence="1 2">
    <name type="scientific">Aeropyrum pernix</name>
    <dbReference type="NCBI Taxonomy" id="56636"/>
    <lineage>
        <taxon>Archaea</taxon>
        <taxon>Thermoproteota</taxon>
        <taxon>Thermoprotei</taxon>
        <taxon>Desulfurococcales</taxon>
        <taxon>Desulfurococcaceae</taxon>
        <taxon>Aeropyrum</taxon>
    </lineage>
</organism>
<dbReference type="InterPro" id="IPR009260">
    <property type="entry name" value="CRISPR-ass_Csa1"/>
</dbReference>
<accession>A0A401HBE1</accession>
<dbReference type="Pfam" id="PF06023">
    <property type="entry name" value="Csa1"/>
    <property type="match status" value="1"/>
</dbReference>
<dbReference type="Proteomes" id="UP000291213">
    <property type="component" value="Unassembled WGS sequence"/>
</dbReference>
<dbReference type="EMBL" id="BDMD01000095">
    <property type="protein sequence ID" value="GBF09751.1"/>
    <property type="molecule type" value="Genomic_DNA"/>
</dbReference>
<protein>
    <submittedName>
        <fullName evidence="1">Type I-A CRISPR-associated protein Cas4/Csa1</fullName>
    </submittedName>
</protein>
<dbReference type="AlphaFoldDB" id="A0A401HBE1"/>
<name>A0A401HBE1_AERPX</name>
<proteinExistence type="predicted"/>
<evidence type="ECO:0000313" key="2">
    <source>
        <dbReference type="Proteomes" id="UP000291213"/>
    </source>
</evidence>
<dbReference type="OrthoDB" id="19284at2157"/>
<comment type="caution">
    <text evidence="1">The sequence shown here is derived from an EMBL/GenBank/DDBJ whole genome shotgun (WGS) entry which is preliminary data.</text>
</comment>
<reference evidence="1 2" key="1">
    <citation type="submission" date="2017-02" db="EMBL/GenBank/DDBJ databases">
        <title>isolation and characterization of a novel temperate virus Aeropyrum globular virus 1 infecting hyperthermophilic archaeon Aeropyrum.</title>
        <authorList>
            <person name="Yumiya M."/>
            <person name="Yoshida T."/>
            <person name="Sako Y."/>
        </authorList>
    </citation>
    <scope>NUCLEOTIDE SEQUENCE [LARGE SCALE GENOMIC DNA]</scope>
    <source>
        <strain evidence="1 2">YK1-12-2013</strain>
    </source>
</reference>
<dbReference type="PIRSF" id="PIRSF009226">
    <property type="entry name" value="UCP009226"/>
    <property type="match status" value="1"/>
</dbReference>
<dbReference type="NCBIfam" id="TIGR01896">
    <property type="entry name" value="cas_AF1879"/>
    <property type="match status" value="1"/>
</dbReference>
<evidence type="ECO:0000313" key="1">
    <source>
        <dbReference type="EMBL" id="GBF09751.1"/>
    </source>
</evidence>